<proteinExistence type="predicted"/>
<dbReference type="EMBL" id="MT670421">
    <property type="protein sequence ID" value="QNO00704.1"/>
    <property type="molecule type" value="Genomic_DNA"/>
</dbReference>
<dbReference type="Proteomes" id="UP000516217">
    <property type="component" value="Segment"/>
</dbReference>
<protein>
    <submittedName>
        <fullName evidence="1">Uncharacterized protein</fullName>
    </submittedName>
</protein>
<evidence type="ECO:0000313" key="2">
    <source>
        <dbReference type="Proteomes" id="UP000516217"/>
    </source>
</evidence>
<sequence>MKARQKGKQNSKRELEIKYIQEAREAIKNYKHRSWVWIGTESWKNNEGQCVSV</sequence>
<accession>A0A7G9V348</accession>
<reference evidence="1 2" key="1">
    <citation type="submission" date="2020-06" db="EMBL/GenBank/DDBJ databases">
        <title>Characterization of Pseudomonas phiPsa374-like phages.</title>
        <authorList>
            <person name="Warring S."/>
            <person name="Malone L.M."/>
            <person name="Easingwood R.A."/>
            <person name="Rigano L."/>
            <person name="Frampton R.A."/>
            <person name="Lopez Acedo E."/>
            <person name="Templeton M.D."/>
            <person name="Kleffmann T."/>
            <person name="Bostina M."/>
            <person name="Fineran P.C."/>
        </authorList>
    </citation>
    <scope>NUCLEOTIDE SEQUENCE [LARGE SCALE GENOMIC DNA]</scope>
</reference>
<gene>
    <name evidence="1" type="ORF">phiPsa381_007</name>
</gene>
<name>A0A7G9V348_9CAUD</name>
<organism evidence="1 2">
    <name type="scientific">Pseudomonas phage phiPsa381</name>
    <dbReference type="NCBI Taxonomy" id="1460366"/>
    <lineage>
        <taxon>Viruses</taxon>
        <taxon>Duplodnaviria</taxon>
        <taxon>Heunggongvirae</taxon>
        <taxon>Uroviricota</taxon>
        <taxon>Caudoviricetes</taxon>
        <taxon>Vandenendeviridae</taxon>
        <taxon>Gorskivirinae</taxon>
        <taxon>Otagovirus</taxon>
        <taxon>Otagovirus psa381</taxon>
    </lineage>
</organism>
<keyword evidence="2" id="KW-1185">Reference proteome</keyword>
<evidence type="ECO:0000313" key="1">
    <source>
        <dbReference type="EMBL" id="QNO00704.1"/>
    </source>
</evidence>